<evidence type="ECO:0000256" key="9">
    <source>
        <dbReference type="ARBA" id="ARBA00030757"/>
    </source>
</evidence>
<dbReference type="PANTHER" id="PTHR11579:SF0">
    <property type="entry name" value="PROTEIN-L-ISOASPARTATE(D-ASPARTATE) O-METHYLTRANSFERASE"/>
    <property type="match status" value="1"/>
</dbReference>
<dbReference type="GO" id="GO:0004719">
    <property type="term" value="F:protein-L-isoaspartate (D-aspartate) O-methyltransferase activity"/>
    <property type="evidence" value="ECO:0007669"/>
    <property type="project" value="UniProtKB-EC"/>
</dbReference>
<dbReference type="EC" id="2.1.1.77" evidence="3"/>
<evidence type="ECO:0000256" key="2">
    <source>
        <dbReference type="ARBA" id="ARBA00005369"/>
    </source>
</evidence>
<comment type="caution">
    <text evidence="12">The sequence shown here is derived from an EMBL/GenBank/DDBJ whole genome shotgun (WGS) entry which is preliminary data.</text>
</comment>
<dbReference type="Pfam" id="PF01135">
    <property type="entry name" value="PCMT"/>
    <property type="match status" value="1"/>
</dbReference>
<dbReference type="InterPro" id="IPR000682">
    <property type="entry name" value="PCMT"/>
</dbReference>
<evidence type="ECO:0000256" key="8">
    <source>
        <dbReference type="ARBA" id="ARBA00022691"/>
    </source>
</evidence>
<dbReference type="Proteomes" id="UP000777265">
    <property type="component" value="Unassembled WGS sequence"/>
</dbReference>
<organism evidence="12 13">
    <name type="scientific">Syntrophorhabdus aromaticivorans</name>
    <dbReference type="NCBI Taxonomy" id="328301"/>
    <lineage>
        <taxon>Bacteria</taxon>
        <taxon>Pseudomonadati</taxon>
        <taxon>Thermodesulfobacteriota</taxon>
        <taxon>Syntrophorhabdia</taxon>
        <taxon>Syntrophorhabdales</taxon>
        <taxon>Syntrophorhabdaceae</taxon>
        <taxon>Syntrophorhabdus</taxon>
    </lineage>
</organism>
<reference evidence="12" key="2">
    <citation type="submission" date="2020-01" db="EMBL/GenBank/DDBJ databases">
        <authorList>
            <person name="Campanaro S."/>
        </authorList>
    </citation>
    <scope>NUCLEOTIDE SEQUENCE</scope>
    <source>
        <strain evidence="12">AS06rmzACSIP_7</strain>
    </source>
</reference>
<gene>
    <name evidence="12" type="ORF">GXY80_01755</name>
</gene>
<evidence type="ECO:0000256" key="1">
    <source>
        <dbReference type="ARBA" id="ARBA00004496"/>
    </source>
</evidence>
<keyword evidence="5" id="KW-0963">Cytoplasm</keyword>
<keyword evidence="6 12" id="KW-0489">Methyltransferase</keyword>
<dbReference type="GO" id="GO:0005737">
    <property type="term" value="C:cytoplasm"/>
    <property type="evidence" value="ECO:0007669"/>
    <property type="project" value="UniProtKB-SubCell"/>
</dbReference>
<comment type="subcellular location">
    <subcellularLocation>
        <location evidence="1">Cytoplasm</location>
    </subcellularLocation>
</comment>
<dbReference type="SUPFAM" id="SSF53335">
    <property type="entry name" value="S-adenosyl-L-methionine-dependent methyltransferases"/>
    <property type="match status" value="1"/>
</dbReference>
<proteinExistence type="inferred from homology"/>
<dbReference type="CDD" id="cd02440">
    <property type="entry name" value="AdoMet_MTases"/>
    <property type="match status" value="1"/>
</dbReference>
<evidence type="ECO:0000313" key="12">
    <source>
        <dbReference type="EMBL" id="NLW34195.1"/>
    </source>
</evidence>
<evidence type="ECO:0000256" key="4">
    <source>
        <dbReference type="ARBA" id="ARBA00013346"/>
    </source>
</evidence>
<reference evidence="12" key="1">
    <citation type="journal article" date="2020" name="Biotechnol. Biofuels">
        <title>New insights from the biogas microbiome by comprehensive genome-resolved metagenomics of nearly 1600 species originating from multiple anaerobic digesters.</title>
        <authorList>
            <person name="Campanaro S."/>
            <person name="Treu L."/>
            <person name="Rodriguez-R L.M."/>
            <person name="Kovalovszki A."/>
            <person name="Ziels R.M."/>
            <person name="Maus I."/>
            <person name="Zhu X."/>
            <person name="Kougias P.G."/>
            <person name="Basile A."/>
            <person name="Luo G."/>
            <person name="Schluter A."/>
            <person name="Konstantinidis K.T."/>
            <person name="Angelidaki I."/>
        </authorList>
    </citation>
    <scope>NUCLEOTIDE SEQUENCE</scope>
    <source>
        <strain evidence="12">AS06rmzACSIP_7</strain>
    </source>
</reference>
<feature type="non-terminal residue" evidence="12">
    <location>
        <position position="1"/>
    </location>
</feature>
<dbReference type="GO" id="GO:0032259">
    <property type="term" value="P:methylation"/>
    <property type="evidence" value="ECO:0007669"/>
    <property type="project" value="UniProtKB-KW"/>
</dbReference>
<dbReference type="Gene3D" id="3.40.50.150">
    <property type="entry name" value="Vaccinia Virus protein VP39"/>
    <property type="match status" value="1"/>
</dbReference>
<sequence length="130" mass="14336">IGTGSGYQAAILGEIVREVFTIEIKQGLYEKARERLQRLGYNNIHLKSGDGYFGWEEHAPFDVIMVTASANHIPPPLLAQLKEGGRLIIPLGSTVFYQNLTLVRKAKGKRTVKELGGVAFVPMTGQAQRK</sequence>
<dbReference type="AlphaFoldDB" id="A0A971M1M3"/>
<accession>A0A971M1M3</accession>
<name>A0A971M1M3_9BACT</name>
<dbReference type="EMBL" id="JAAYEE010000029">
    <property type="protein sequence ID" value="NLW34195.1"/>
    <property type="molecule type" value="Genomic_DNA"/>
</dbReference>
<evidence type="ECO:0000256" key="10">
    <source>
        <dbReference type="ARBA" id="ARBA00031323"/>
    </source>
</evidence>
<dbReference type="PROSITE" id="PS01279">
    <property type="entry name" value="PCMT"/>
    <property type="match status" value="1"/>
</dbReference>
<evidence type="ECO:0000256" key="6">
    <source>
        <dbReference type="ARBA" id="ARBA00022603"/>
    </source>
</evidence>
<evidence type="ECO:0000256" key="5">
    <source>
        <dbReference type="ARBA" id="ARBA00022490"/>
    </source>
</evidence>
<protein>
    <recommendedName>
        <fullName evidence="4">Protein-L-isoaspartate O-methyltransferase</fullName>
        <ecNumber evidence="3">2.1.1.77</ecNumber>
    </recommendedName>
    <alternativeName>
        <fullName evidence="11">L-isoaspartyl protein carboxyl methyltransferase</fullName>
    </alternativeName>
    <alternativeName>
        <fullName evidence="9">Protein L-isoaspartyl methyltransferase</fullName>
    </alternativeName>
    <alternativeName>
        <fullName evidence="10">Protein-beta-aspartate methyltransferase</fullName>
    </alternativeName>
</protein>
<dbReference type="InterPro" id="IPR029063">
    <property type="entry name" value="SAM-dependent_MTases_sf"/>
</dbReference>
<evidence type="ECO:0000256" key="3">
    <source>
        <dbReference type="ARBA" id="ARBA00011890"/>
    </source>
</evidence>
<evidence type="ECO:0000313" key="13">
    <source>
        <dbReference type="Proteomes" id="UP000777265"/>
    </source>
</evidence>
<keyword evidence="7" id="KW-0808">Transferase</keyword>
<evidence type="ECO:0000256" key="11">
    <source>
        <dbReference type="ARBA" id="ARBA00031350"/>
    </source>
</evidence>
<comment type="similarity">
    <text evidence="2">Belongs to the methyltransferase superfamily. L-isoaspartyl/D-aspartyl protein methyltransferase family.</text>
</comment>
<keyword evidence="8" id="KW-0949">S-adenosyl-L-methionine</keyword>
<evidence type="ECO:0000256" key="7">
    <source>
        <dbReference type="ARBA" id="ARBA00022679"/>
    </source>
</evidence>
<dbReference type="PANTHER" id="PTHR11579">
    <property type="entry name" value="PROTEIN-L-ISOASPARTATE O-METHYLTRANSFERASE"/>
    <property type="match status" value="1"/>
</dbReference>